<evidence type="ECO:0000313" key="2">
    <source>
        <dbReference type="EMBL" id="KAK2845845.1"/>
    </source>
</evidence>
<reference evidence="2" key="1">
    <citation type="submission" date="2023-08" db="EMBL/GenBank/DDBJ databases">
        <title>Pelteobagrus vachellii genome.</title>
        <authorList>
            <person name="Liu H."/>
        </authorList>
    </citation>
    <scope>NUCLEOTIDE SEQUENCE</scope>
    <source>
        <strain evidence="2">PRFRI_2022a</strain>
        <tissue evidence="2">Muscle</tissue>
    </source>
</reference>
<accession>A0AA88MW49</accession>
<gene>
    <name evidence="2" type="ORF">Q7C36_010699</name>
</gene>
<evidence type="ECO:0000256" key="1">
    <source>
        <dbReference type="SAM" id="MobiDB-lite"/>
    </source>
</evidence>
<organism evidence="2 3">
    <name type="scientific">Tachysurus vachellii</name>
    <name type="common">Darkbarbel catfish</name>
    <name type="synonym">Pelteobagrus vachellii</name>
    <dbReference type="NCBI Taxonomy" id="175792"/>
    <lineage>
        <taxon>Eukaryota</taxon>
        <taxon>Metazoa</taxon>
        <taxon>Chordata</taxon>
        <taxon>Craniata</taxon>
        <taxon>Vertebrata</taxon>
        <taxon>Euteleostomi</taxon>
        <taxon>Actinopterygii</taxon>
        <taxon>Neopterygii</taxon>
        <taxon>Teleostei</taxon>
        <taxon>Ostariophysi</taxon>
        <taxon>Siluriformes</taxon>
        <taxon>Bagridae</taxon>
        <taxon>Tachysurus</taxon>
    </lineage>
</organism>
<name>A0AA88MW49_TACVA</name>
<keyword evidence="3" id="KW-1185">Reference proteome</keyword>
<feature type="compositionally biased region" description="Basic and acidic residues" evidence="1">
    <location>
        <begin position="1"/>
        <end position="17"/>
    </location>
</feature>
<evidence type="ECO:0000313" key="3">
    <source>
        <dbReference type="Proteomes" id="UP001187315"/>
    </source>
</evidence>
<sequence>MEGEERRDGRRTVEKSAEQWPPEPVRDRESASLGRTGSGFSRLERKSDGRTEGKQWLEDKKTELHLRAAACLCASQHSMTPALQTPSKPSVCGDLDLWLAIRCAT</sequence>
<feature type="region of interest" description="Disordered" evidence="1">
    <location>
        <begin position="1"/>
        <end position="56"/>
    </location>
</feature>
<feature type="compositionally biased region" description="Basic and acidic residues" evidence="1">
    <location>
        <begin position="42"/>
        <end position="56"/>
    </location>
</feature>
<comment type="caution">
    <text evidence="2">The sequence shown here is derived from an EMBL/GenBank/DDBJ whole genome shotgun (WGS) entry which is preliminary data.</text>
</comment>
<protein>
    <submittedName>
        <fullName evidence="2">Uncharacterized protein</fullName>
    </submittedName>
</protein>
<dbReference type="AlphaFoldDB" id="A0AA88MW49"/>
<dbReference type="EMBL" id="JAVHJS010000010">
    <property type="protein sequence ID" value="KAK2845845.1"/>
    <property type="molecule type" value="Genomic_DNA"/>
</dbReference>
<proteinExistence type="predicted"/>
<dbReference type="Proteomes" id="UP001187315">
    <property type="component" value="Unassembled WGS sequence"/>
</dbReference>